<keyword evidence="12 17" id="KW-0472">Membrane</keyword>
<comment type="similarity">
    <text evidence="2">Belongs to the RLP family.</text>
</comment>
<reference evidence="21" key="2">
    <citation type="submission" date="2015-03" db="UniProtKB">
        <authorList>
            <consortium name="EnsemblPlants"/>
        </authorList>
    </citation>
    <scope>IDENTIFICATION</scope>
</reference>
<keyword evidence="8 18" id="KW-0732">Signal</keyword>
<dbReference type="Pfam" id="PF00560">
    <property type="entry name" value="LRR_1"/>
    <property type="match status" value="1"/>
</dbReference>
<dbReference type="InterPro" id="IPR001611">
    <property type="entry name" value="Leu-rich_rpt"/>
</dbReference>
<evidence type="ECO:0000259" key="19">
    <source>
        <dbReference type="Pfam" id="PF08263"/>
    </source>
</evidence>
<dbReference type="SUPFAM" id="SSF52047">
    <property type="entry name" value="RNI-like"/>
    <property type="match status" value="1"/>
</dbReference>
<keyword evidence="13" id="KW-0325">Glycoprotein</keyword>
<dbReference type="Gramene" id="OBART01G04300.1">
    <property type="protein sequence ID" value="OBART01G04300.1"/>
    <property type="gene ID" value="OBART01G04300"/>
</dbReference>
<dbReference type="FunFam" id="3.80.10.10:FF:000095">
    <property type="entry name" value="LRR receptor-like serine/threonine-protein kinase GSO1"/>
    <property type="match status" value="1"/>
</dbReference>
<evidence type="ECO:0000313" key="22">
    <source>
        <dbReference type="Proteomes" id="UP000026960"/>
    </source>
</evidence>
<dbReference type="PANTHER" id="PTHR48061:SF48">
    <property type="entry name" value="OS01G0162500 PROTEIN"/>
    <property type="match status" value="1"/>
</dbReference>
<dbReference type="InterPro" id="IPR003591">
    <property type="entry name" value="Leu-rich_rpt_typical-subtyp"/>
</dbReference>
<evidence type="ECO:0000256" key="1">
    <source>
        <dbReference type="ARBA" id="ARBA00004251"/>
    </source>
</evidence>
<keyword evidence="10" id="KW-0808">Transferase</keyword>
<keyword evidence="10" id="KW-0418">Kinase</keyword>
<evidence type="ECO:0000256" key="7">
    <source>
        <dbReference type="ARBA" id="ARBA00022692"/>
    </source>
</evidence>
<feature type="transmembrane region" description="Helical" evidence="17">
    <location>
        <begin position="968"/>
        <end position="992"/>
    </location>
</feature>
<feature type="compositionally biased region" description="Low complexity" evidence="16">
    <location>
        <begin position="1079"/>
        <end position="1096"/>
    </location>
</feature>
<feature type="region of interest" description="Disordered" evidence="16">
    <location>
        <begin position="1049"/>
        <end position="1115"/>
    </location>
</feature>
<keyword evidence="22" id="KW-1185">Reference proteome</keyword>
<dbReference type="STRING" id="65489.A0A0D3EK04"/>
<dbReference type="PaxDb" id="65489-OBART01G04300.1"/>
<evidence type="ECO:0000256" key="18">
    <source>
        <dbReference type="SAM" id="SignalP"/>
    </source>
</evidence>
<evidence type="ECO:0000256" key="10">
    <source>
        <dbReference type="ARBA" id="ARBA00022777"/>
    </source>
</evidence>
<dbReference type="PRINTS" id="PR00019">
    <property type="entry name" value="LEURICHRPT"/>
</dbReference>
<evidence type="ECO:0000256" key="8">
    <source>
        <dbReference type="ARBA" id="ARBA00022729"/>
    </source>
</evidence>
<dbReference type="Proteomes" id="UP000026960">
    <property type="component" value="Chromosome 1"/>
</dbReference>
<dbReference type="SMART" id="SM00369">
    <property type="entry name" value="LRR_TYP"/>
    <property type="match status" value="8"/>
</dbReference>
<dbReference type="GO" id="GO:0005886">
    <property type="term" value="C:plasma membrane"/>
    <property type="evidence" value="ECO:0007669"/>
    <property type="project" value="UniProtKB-SubCell"/>
</dbReference>
<reference evidence="21" key="1">
    <citation type="journal article" date="2009" name="Rice">
        <title>De Novo Next Generation Sequencing of Plant Genomes.</title>
        <authorList>
            <person name="Rounsley S."/>
            <person name="Marri P.R."/>
            <person name="Yu Y."/>
            <person name="He R."/>
            <person name="Sisneros N."/>
            <person name="Goicoechea J.L."/>
            <person name="Lee S.J."/>
            <person name="Angelova A."/>
            <person name="Kudrna D."/>
            <person name="Luo M."/>
            <person name="Affourtit J."/>
            <person name="Desany B."/>
            <person name="Knight J."/>
            <person name="Niazi F."/>
            <person name="Egholm M."/>
            <person name="Wing R.A."/>
        </authorList>
    </citation>
    <scope>NUCLEOTIDE SEQUENCE [LARGE SCALE GENOMIC DNA]</scope>
    <source>
        <strain evidence="21">cv. IRGC 105608</strain>
    </source>
</reference>
<evidence type="ECO:0000256" key="5">
    <source>
        <dbReference type="ARBA" id="ARBA00022527"/>
    </source>
</evidence>
<evidence type="ECO:0000256" key="12">
    <source>
        <dbReference type="ARBA" id="ARBA00023136"/>
    </source>
</evidence>
<feature type="domain" description="Disease resistance R13L4/SHOC-2-like LRR" evidence="20">
    <location>
        <begin position="347"/>
        <end position="440"/>
    </location>
</feature>
<dbReference type="Pfam" id="PF23598">
    <property type="entry name" value="LRR_14"/>
    <property type="match status" value="1"/>
</dbReference>
<evidence type="ECO:0000313" key="21">
    <source>
        <dbReference type="EnsemblPlants" id="OBART01G04300.1"/>
    </source>
</evidence>
<evidence type="ECO:0000256" key="13">
    <source>
        <dbReference type="ARBA" id="ARBA00023180"/>
    </source>
</evidence>
<feature type="chain" id="PRO_5002261257" description="non-specific serine/threonine protein kinase" evidence="18">
    <location>
        <begin position="29"/>
        <end position="1115"/>
    </location>
</feature>
<evidence type="ECO:0000256" key="17">
    <source>
        <dbReference type="SAM" id="Phobius"/>
    </source>
</evidence>
<evidence type="ECO:0000256" key="9">
    <source>
        <dbReference type="ARBA" id="ARBA00022737"/>
    </source>
</evidence>
<dbReference type="InterPro" id="IPR046956">
    <property type="entry name" value="RLP23-like"/>
</dbReference>
<dbReference type="eggNOG" id="KOG0619">
    <property type="taxonomic scope" value="Eukaryota"/>
</dbReference>
<evidence type="ECO:0000256" key="15">
    <source>
        <dbReference type="ARBA" id="ARBA00048679"/>
    </source>
</evidence>
<keyword evidence="11 17" id="KW-1133">Transmembrane helix</keyword>
<feature type="compositionally biased region" description="Basic and acidic residues" evidence="16">
    <location>
        <begin position="1049"/>
        <end position="1060"/>
    </location>
</feature>
<protein>
    <recommendedName>
        <fullName evidence="3">non-specific serine/threonine protein kinase</fullName>
        <ecNumber evidence="3">2.7.11.1</ecNumber>
    </recommendedName>
</protein>
<name>A0A0D3EK04_9ORYZ</name>
<dbReference type="InterPro" id="IPR013210">
    <property type="entry name" value="LRR_N_plant-typ"/>
</dbReference>
<dbReference type="Pfam" id="PF08263">
    <property type="entry name" value="LRRNT_2"/>
    <property type="match status" value="1"/>
</dbReference>
<proteinExistence type="inferred from homology"/>
<dbReference type="HOGENOM" id="CLU_000288_18_3_1"/>
<comment type="catalytic activity">
    <reaction evidence="15">
        <text>L-seryl-[protein] + ATP = O-phospho-L-seryl-[protein] + ADP + H(+)</text>
        <dbReference type="Rhea" id="RHEA:17989"/>
        <dbReference type="Rhea" id="RHEA-COMP:9863"/>
        <dbReference type="Rhea" id="RHEA-COMP:11604"/>
        <dbReference type="ChEBI" id="CHEBI:15378"/>
        <dbReference type="ChEBI" id="CHEBI:29999"/>
        <dbReference type="ChEBI" id="CHEBI:30616"/>
        <dbReference type="ChEBI" id="CHEBI:83421"/>
        <dbReference type="ChEBI" id="CHEBI:456216"/>
        <dbReference type="EC" id="2.7.11.1"/>
    </reaction>
</comment>
<comment type="catalytic activity">
    <reaction evidence="14">
        <text>L-threonyl-[protein] + ATP = O-phospho-L-threonyl-[protein] + ADP + H(+)</text>
        <dbReference type="Rhea" id="RHEA:46608"/>
        <dbReference type="Rhea" id="RHEA-COMP:11060"/>
        <dbReference type="Rhea" id="RHEA-COMP:11605"/>
        <dbReference type="ChEBI" id="CHEBI:15378"/>
        <dbReference type="ChEBI" id="CHEBI:30013"/>
        <dbReference type="ChEBI" id="CHEBI:30616"/>
        <dbReference type="ChEBI" id="CHEBI:61977"/>
        <dbReference type="ChEBI" id="CHEBI:456216"/>
        <dbReference type="EC" id="2.7.11.1"/>
    </reaction>
</comment>
<dbReference type="Gene3D" id="3.80.10.10">
    <property type="entry name" value="Ribonuclease Inhibitor"/>
    <property type="match status" value="3"/>
</dbReference>
<keyword evidence="9" id="KW-0677">Repeat</keyword>
<dbReference type="AlphaFoldDB" id="A0A0D3EK04"/>
<keyword evidence="5" id="KW-0723">Serine/threonine-protein kinase</keyword>
<dbReference type="Pfam" id="PF13855">
    <property type="entry name" value="LRR_8"/>
    <property type="match status" value="1"/>
</dbReference>
<accession>A0A0D3EK04</accession>
<evidence type="ECO:0000256" key="4">
    <source>
        <dbReference type="ARBA" id="ARBA00022475"/>
    </source>
</evidence>
<evidence type="ECO:0000259" key="20">
    <source>
        <dbReference type="Pfam" id="PF23598"/>
    </source>
</evidence>
<dbReference type="SUPFAM" id="SSF52058">
    <property type="entry name" value="L domain-like"/>
    <property type="match status" value="2"/>
</dbReference>
<evidence type="ECO:0000256" key="3">
    <source>
        <dbReference type="ARBA" id="ARBA00012513"/>
    </source>
</evidence>
<evidence type="ECO:0000256" key="14">
    <source>
        <dbReference type="ARBA" id="ARBA00047899"/>
    </source>
</evidence>
<feature type="signal peptide" evidence="18">
    <location>
        <begin position="1"/>
        <end position="28"/>
    </location>
</feature>
<sequence length="1115" mass="121776">MTRYKPLVLPLMLILLHTQLIIVPSSSAATYANHTGALPPAVVPCLPDQASALLRLKRSLSITKNSSSTFRSWKAGTDCCHWEGIHCRNGDGRVTSLDLGGRRLESGGLDPAIFHLTSLNHLNLACNSFNGSQLPQTGFERLTMLTYLNLSSSDFVGQVPTASISRLTNLVSLDLSTRFEVEEFTQGHSVLSFDSVESSVLKEPNFETLIANHKKLRELYLGAVDLSDNGMTWCDALSSSTPNLRVLSLPNCGLSGPICGSFSAMHSLAVIDLRINDLSGPIPNFATFSSLRVLQLGHNFLQGQVSPLIFQHKKLVTVDLSYNVELSGSLPNFSVASNLENIFVTETSFYGEIPSSIGNLKYLKNLGVGASQFSGELPSSIGWLKSLNSLEISGTTIVGTIPSWITNLTSLTILQFSRCGLTGSIPSFLGKLTKLRKLVLYECNFSGKLPQHISNFTNLSTLFLNSNNLVGTMKLASLWGLQHLRYLDISDNNLVVVDGKVNSSSTHIPKLQILALSGCNITKFPDFLRSQDELLWLDLSKNQIHGAIPSWAWESWNDSGVASLILAHNKFTSVGSNPFIPLQIDWLDLSNNMFEGTIPIPQGSARLLDYSNNMFSSIPFNFIAHLSHVTLFNAPGNNFSREIPPSFCTATELQYLDLSNNNFSGSIPSCLIENVNGIQILNLNANQLDGEIPDTIKEGCSFHALYFSGNRIEGQLPRSLLACQNLEILDAGNNQINDIFPCWMSKLRRLQVLVLKSNKLFGHVVQSLTDEESTCAFPNAIIIDISSNNFSGPLPKDKWFKKLESMLHIDTNTSLVMDHAVPSHDTTLAQILRTLVFIDFSNNAFNGSIPEIVGELVLTHGINMSHNFLTGPIPSQLGGLKQLEALDLSSNQLSGVIPQELASLDFLEMLNLSYNKLEGKIPESLHFSTFTNSSFLGNNDLCGPPLSKGCINMTILNVIPSKKKSVDIVLFLFSGLGFGLGLAIAVVVSWGIPIRKQATRHATERIRRGSDSGGRRSGNAASWEEERLVYGVYRPRRWATPWEGKKVHDEEDDLAVDRSEISPAPVEKSNGAGSWPSITYTTPTGRATPAAARRSAAPPPLLDGSTIGPRSLAIL</sequence>
<feature type="domain" description="Leucine-rich repeat-containing N-terminal plant-type" evidence="19">
    <location>
        <begin position="47"/>
        <end position="87"/>
    </location>
</feature>
<dbReference type="InterPro" id="IPR055414">
    <property type="entry name" value="LRR_R13L4/SHOC2-like"/>
</dbReference>
<dbReference type="PANTHER" id="PTHR48061">
    <property type="entry name" value="LEUCINE-RICH REPEAT RECEPTOR PROTEIN KINASE EMS1-LIKE-RELATED"/>
    <property type="match status" value="1"/>
</dbReference>
<keyword evidence="6" id="KW-0433">Leucine-rich repeat</keyword>
<dbReference type="EnsemblPlants" id="OBART01G04300.1">
    <property type="protein sequence ID" value="OBART01G04300.1"/>
    <property type="gene ID" value="OBART01G04300"/>
</dbReference>
<dbReference type="InterPro" id="IPR032675">
    <property type="entry name" value="LRR_dom_sf"/>
</dbReference>
<keyword evidence="4" id="KW-1003">Cell membrane</keyword>
<evidence type="ECO:0000256" key="11">
    <source>
        <dbReference type="ARBA" id="ARBA00022989"/>
    </source>
</evidence>
<dbReference type="GO" id="GO:0009791">
    <property type="term" value="P:post-embryonic development"/>
    <property type="evidence" value="ECO:0007669"/>
    <property type="project" value="UniProtKB-ARBA"/>
</dbReference>
<evidence type="ECO:0000256" key="2">
    <source>
        <dbReference type="ARBA" id="ARBA00009592"/>
    </source>
</evidence>
<dbReference type="GO" id="GO:0004674">
    <property type="term" value="F:protein serine/threonine kinase activity"/>
    <property type="evidence" value="ECO:0007669"/>
    <property type="project" value="UniProtKB-KW"/>
</dbReference>
<keyword evidence="7 17" id="KW-0812">Transmembrane</keyword>
<evidence type="ECO:0000256" key="16">
    <source>
        <dbReference type="SAM" id="MobiDB-lite"/>
    </source>
</evidence>
<evidence type="ECO:0000256" key="6">
    <source>
        <dbReference type="ARBA" id="ARBA00022614"/>
    </source>
</evidence>
<organism evidence="21">
    <name type="scientific">Oryza barthii</name>
    <dbReference type="NCBI Taxonomy" id="65489"/>
    <lineage>
        <taxon>Eukaryota</taxon>
        <taxon>Viridiplantae</taxon>
        <taxon>Streptophyta</taxon>
        <taxon>Embryophyta</taxon>
        <taxon>Tracheophyta</taxon>
        <taxon>Spermatophyta</taxon>
        <taxon>Magnoliopsida</taxon>
        <taxon>Liliopsida</taxon>
        <taxon>Poales</taxon>
        <taxon>Poaceae</taxon>
        <taxon>BOP clade</taxon>
        <taxon>Oryzoideae</taxon>
        <taxon>Oryzeae</taxon>
        <taxon>Oryzinae</taxon>
        <taxon>Oryza</taxon>
    </lineage>
</organism>
<dbReference type="FunFam" id="3.80.10.10:FF:000233">
    <property type="entry name" value="Leucine-rich repeat receptor-like protein kinase TDR"/>
    <property type="match status" value="1"/>
</dbReference>
<dbReference type="EC" id="2.7.11.1" evidence="3"/>
<comment type="subcellular location">
    <subcellularLocation>
        <location evidence="1">Cell membrane</location>
        <topology evidence="1">Single-pass type I membrane protein</topology>
    </subcellularLocation>
</comment>